<evidence type="ECO:0000313" key="2">
    <source>
        <dbReference type="Proteomes" id="UP000248544"/>
    </source>
</evidence>
<name>A0A2W2GAM9_9ACTN</name>
<reference evidence="1 2" key="1">
    <citation type="submission" date="2018-01" db="EMBL/GenBank/DDBJ databases">
        <title>Draft genome sequence of Sphaerisporangium sp. 7K107.</title>
        <authorList>
            <person name="Sahin N."/>
            <person name="Saygin H."/>
            <person name="Ay H."/>
        </authorList>
    </citation>
    <scope>NUCLEOTIDE SEQUENCE [LARGE SCALE GENOMIC DNA]</scope>
    <source>
        <strain evidence="1 2">7K107</strain>
    </source>
</reference>
<comment type="caution">
    <text evidence="1">The sequence shown here is derived from an EMBL/GenBank/DDBJ whole genome shotgun (WGS) entry which is preliminary data.</text>
</comment>
<dbReference type="AlphaFoldDB" id="A0A2W2GAM9"/>
<dbReference type="Proteomes" id="UP000248544">
    <property type="component" value="Unassembled WGS sequence"/>
</dbReference>
<protein>
    <submittedName>
        <fullName evidence="1">Uncharacterized protein</fullName>
    </submittedName>
</protein>
<sequence>MSSRRDGEGTGTCVRRVRAQRFRPGLLRWRAATADLVRASCAAWRGFRWAKGGRCFAGWYRSATTRDHAGCESWLERDRLILLDFDPQVVGITS</sequence>
<dbReference type="EMBL" id="POUA01000115">
    <property type="protein sequence ID" value="PZG44882.1"/>
    <property type="molecule type" value="Genomic_DNA"/>
</dbReference>
<evidence type="ECO:0000313" key="1">
    <source>
        <dbReference type="EMBL" id="PZG44882.1"/>
    </source>
</evidence>
<gene>
    <name evidence="1" type="ORF">C1I98_16410</name>
</gene>
<proteinExistence type="predicted"/>
<accession>A0A2W2GAM9</accession>
<keyword evidence="2" id="KW-1185">Reference proteome</keyword>
<organism evidence="1 2">
    <name type="scientific">Spongiactinospora gelatinilytica</name>
    <dbReference type="NCBI Taxonomy" id="2666298"/>
    <lineage>
        <taxon>Bacteria</taxon>
        <taxon>Bacillati</taxon>
        <taxon>Actinomycetota</taxon>
        <taxon>Actinomycetes</taxon>
        <taxon>Streptosporangiales</taxon>
        <taxon>Streptosporangiaceae</taxon>
        <taxon>Spongiactinospora</taxon>
    </lineage>
</organism>